<keyword evidence="3" id="KW-1185">Reference proteome</keyword>
<evidence type="ECO:0008006" key="4">
    <source>
        <dbReference type="Google" id="ProtNLM"/>
    </source>
</evidence>
<feature type="compositionally biased region" description="Basic and acidic residues" evidence="1">
    <location>
        <begin position="105"/>
        <end position="121"/>
    </location>
</feature>
<evidence type="ECO:0000256" key="1">
    <source>
        <dbReference type="SAM" id="MobiDB-lite"/>
    </source>
</evidence>
<feature type="compositionally biased region" description="Basic residues" evidence="1">
    <location>
        <begin position="284"/>
        <end position="300"/>
    </location>
</feature>
<protein>
    <recommendedName>
        <fullName evidence="4">Coilin</fullName>
    </recommendedName>
</protein>
<feature type="compositionally biased region" description="Acidic residues" evidence="1">
    <location>
        <begin position="557"/>
        <end position="576"/>
    </location>
</feature>
<sequence>MRRIKISTEAPLPSLKAWYPIKDTIETVYQLKYSLVHDLAIMVEGGYKRSDVVLQIDGFDLLDGSSITILNSETDVLSIKLNPPSTSIGKRRRLSDTATKPNKKLKSEKISAKVGSSKDGRIPQSTTGIPLLIGRKGEATIIPGRINKPAAHFASTSTSNDRSSSSPSSSSSSSSSSTSSGSAGTSSSSAESSMDSEPSQLGQRSGATTTVTTATPSQIGLSTRSFSTPVVAIAHKKATTVECSSQARKPIGTSSNAEQAPVGAGLSHHVILNQTGTPPGNGKKSTRERNLRRRASRKAQKGTPAALDGNQPSTANTEATHLALREQISSAASTVPVPKAMANKNKKKGFLQSMEGAVGTRTVYSDPLENRMAQQQSEIDTPEKQAVFRALSSPAQHSPTVQSADHNRASAIGSTSMRLPPLPPSRMSHLPSNVIVTRRWFQVPSRQEAMKELRKEAQQSGVSRPETIEGTVTLVAPRDLSLRSVWDETADNFDDFAPITTEIAAKMQKDDLVTWKTLLLNEETWRPELQVQFGRVLVIDDTGVTLKTLARPREPVQDADEEEQDADETDVEEAETEQTLTMQTLCQGDYRSLCISC</sequence>
<evidence type="ECO:0000313" key="3">
    <source>
        <dbReference type="Proteomes" id="UP000812966"/>
    </source>
</evidence>
<organism evidence="2 3">
    <name type="scientific">Filobasidium floriforme</name>
    <dbReference type="NCBI Taxonomy" id="5210"/>
    <lineage>
        <taxon>Eukaryota</taxon>
        <taxon>Fungi</taxon>
        <taxon>Dikarya</taxon>
        <taxon>Basidiomycota</taxon>
        <taxon>Agaricomycotina</taxon>
        <taxon>Tremellomycetes</taxon>
        <taxon>Filobasidiales</taxon>
        <taxon>Filobasidiaceae</taxon>
        <taxon>Filobasidium</taxon>
    </lineage>
</organism>
<comment type="caution">
    <text evidence="2">The sequence shown here is derived from an EMBL/GenBank/DDBJ whole genome shotgun (WGS) entry which is preliminary data.</text>
</comment>
<feature type="compositionally biased region" description="Low complexity" evidence="1">
    <location>
        <begin position="155"/>
        <end position="199"/>
    </location>
</feature>
<feature type="region of interest" description="Disordered" evidence="1">
    <location>
        <begin position="239"/>
        <end position="314"/>
    </location>
</feature>
<proteinExistence type="predicted"/>
<feature type="region of interest" description="Disordered" evidence="1">
    <location>
        <begin position="550"/>
        <end position="577"/>
    </location>
</feature>
<feature type="compositionally biased region" description="Polar residues" evidence="1">
    <location>
        <begin position="241"/>
        <end position="258"/>
    </location>
</feature>
<feature type="region of interest" description="Disordered" evidence="1">
    <location>
        <begin position="152"/>
        <end position="216"/>
    </location>
</feature>
<name>A0A8K0NSF7_9TREE</name>
<dbReference type="AlphaFoldDB" id="A0A8K0NSF7"/>
<accession>A0A8K0NSF7</accession>
<reference evidence="2" key="1">
    <citation type="submission" date="2020-04" db="EMBL/GenBank/DDBJ databases">
        <title>Analysis of mating type loci in Filobasidium floriforme.</title>
        <authorList>
            <person name="Nowrousian M."/>
        </authorList>
    </citation>
    <scope>NUCLEOTIDE SEQUENCE</scope>
    <source>
        <strain evidence="2">CBS 6242</strain>
    </source>
</reference>
<gene>
    <name evidence="2" type="ORF">FFLO_04258</name>
</gene>
<evidence type="ECO:0000313" key="2">
    <source>
        <dbReference type="EMBL" id="KAG7531599.1"/>
    </source>
</evidence>
<feature type="region of interest" description="Disordered" evidence="1">
    <location>
        <begin position="87"/>
        <end position="128"/>
    </location>
</feature>
<dbReference type="Proteomes" id="UP000812966">
    <property type="component" value="Unassembled WGS sequence"/>
</dbReference>
<dbReference type="EMBL" id="JABELV010000087">
    <property type="protein sequence ID" value="KAG7531599.1"/>
    <property type="molecule type" value="Genomic_DNA"/>
</dbReference>